<evidence type="ECO:0000313" key="5">
    <source>
        <dbReference type="Proteomes" id="UP000612233"/>
    </source>
</evidence>
<sequence length="161" mass="17370">MPQPPTLTVRPPRTPADWAAYYALRYAVLRQPWQQPPGSERCPADEEPGTIHALLLANDSEADPGALAVGMLQPVTARQGQVRFMAVAPEAAGAGHGRRILAALEAEAQAAGLTEIVLHARESAVGFYQRLGYAVVEPSHTLFGVIPHFLMRKQLSDQNNG</sequence>
<dbReference type="PANTHER" id="PTHR43877">
    <property type="entry name" value="AMINOALKYLPHOSPHONATE N-ACETYLTRANSFERASE-RELATED-RELATED"/>
    <property type="match status" value="1"/>
</dbReference>
<feature type="domain" description="N-acetyltransferase" evidence="3">
    <location>
        <begin position="7"/>
        <end position="156"/>
    </location>
</feature>
<evidence type="ECO:0000259" key="3">
    <source>
        <dbReference type="PROSITE" id="PS51186"/>
    </source>
</evidence>
<protein>
    <submittedName>
        <fullName evidence="4">GNAT family N-acetyltransferase</fullName>
    </submittedName>
</protein>
<accession>A0A927GJH1</accession>
<keyword evidence="5" id="KW-1185">Reference proteome</keyword>
<evidence type="ECO:0000256" key="2">
    <source>
        <dbReference type="ARBA" id="ARBA00023315"/>
    </source>
</evidence>
<comment type="caution">
    <text evidence="4">The sequence shown here is derived from an EMBL/GenBank/DDBJ whole genome shotgun (WGS) entry which is preliminary data.</text>
</comment>
<gene>
    <name evidence="4" type="ORF">IC235_11375</name>
</gene>
<dbReference type="PROSITE" id="PS51186">
    <property type="entry name" value="GNAT"/>
    <property type="match status" value="1"/>
</dbReference>
<reference evidence="4" key="1">
    <citation type="submission" date="2020-09" db="EMBL/GenBank/DDBJ databases">
        <authorList>
            <person name="Kim M.K."/>
        </authorList>
    </citation>
    <scope>NUCLEOTIDE SEQUENCE</scope>
    <source>
        <strain evidence="4">BT664</strain>
    </source>
</reference>
<dbReference type="Gene3D" id="3.40.630.30">
    <property type="match status" value="1"/>
</dbReference>
<dbReference type="EMBL" id="JACXAD010000011">
    <property type="protein sequence ID" value="MBD2768488.1"/>
    <property type="molecule type" value="Genomic_DNA"/>
</dbReference>
<dbReference type="InterPro" id="IPR016181">
    <property type="entry name" value="Acyl_CoA_acyltransferase"/>
</dbReference>
<dbReference type="Proteomes" id="UP000612233">
    <property type="component" value="Unassembled WGS sequence"/>
</dbReference>
<dbReference type="Pfam" id="PF13673">
    <property type="entry name" value="Acetyltransf_10"/>
    <property type="match status" value="1"/>
</dbReference>
<dbReference type="RefSeq" id="WP_191005301.1">
    <property type="nucleotide sequence ID" value="NZ_JACXAD010000011.1"/>
</dbReference>
<dbReference type="InterPro" id="IPR000182">
    <property type="entry name" value="GNAT_dom"/>
</dbReference>
<dbReference type="AlphaFoldDB" id="A0A927GJH1"/>
<dbReference type="GO" id="GO:0016747">
    <property type="term" value="F:acyltransferase activity, transferring groups other than amino-acyl groups"/>
    <property type="evidence" value="ECO:0007669"/>
    <property type="project" value="InterPro"/>
</dbReference>
<organism evidence="4 5">
    <name type="scientific">Hymenobacter montanus</name>
    <dbReference type="NCBI Taxonomy" id="2771359"/>
    <lineage>
        <taxon>Bacteria</taxon>
        <taxon>Pseudomonadati</taxon>
        <taxon>Bacteroidota</taxon>
        <taxon>Cytophagia</taxon>
        <taxon>Cytophagales</taxon>
        <taxon>Hymenobacteraceae</taxon>
        <taxon>Hymenobacter</taxon>
    </lineage>
</organism>
<keyword evidence="1" id="KW-0808">Transferase</keyword>
<name>A0A927GJH1_9BACT</name>
<proteinExistence type="predicted"/>
<keyword evidence="2" id="KW-0012">Acyltransferase</keyword>
<evidence type="ECO:0000256" key="1">
    <source>
        <dbReference type="ARBA" id="ARBA00022679"/>
    </source>
</evidence>
<evidence type="ECO:0000313" key="4">
    <source>
        <dbReference type="EMBL" id="MBD2768488.1"/>
    </source>
</evidence>
<dbReference type="InterPro" id="IPR050832">
    <property type="entry name" value="Bact_Acetyltransf"/>
</dbReference>
<dbReference type="SUPFAM" id="SSF55729">
    <property type="entry name" value="Acyl-CoA N-acyltransferases (Nat)"/>
    <property type="match status" value="1"/>
</dbReference>